<dbReference type="PROSITE" id="PS51935">
    <property type="entry name" value="NLPC_P60"/>
    <property type="match status" value="1"/>
</dbReference>
<reference evidence="6" key="1">
    <citation type="submission" date="2022-07" db="EMBL/GenBank/DDBJ databases">
        <authorList>
            <person name="Jung M.-Y."/>
            <person name="Lee M."/>
        </authorList>
    </citation>
    <scope>NUCLEOTIDE SEQUENCE</scope>
    <source>
        <strain evidence="6">S8</strain>
    </source>
</reference>
<evidence type="ECO:0000313" key="7">
    <source>
        <dbReference type="Proteomes" id="UP001059480"/>
    </source>
</evidence>
<name>A0ABT1WMK5_9LACT</name>
<evidence type="ECO:0000256" key="3">
    <source>
        <dbReference type="ARBA" id="ARBA00022801"/>
    </source>
</evidence>
<dbReference type="Pfam" id="PF00877">
    <property type="entry name" value="NLPC_P60"/>
    <property type="match status" value="1"/>
</dbReference>
<comment type="similarity">
    <text evidence="1">Belongs to the peptidase C40 family.</text>
</comment>
<feature type="domain" description="NlpC/P60" evidence="5">
    <location>
        <begin position="182"/>
        <end position="308"/>
    </location>
</feature>
<reference evidence="6" key="3">
    <citation type="journal article" date="2023" name="Microbiol. Resour. Announc.">
        <title>Draft Genome Sequence of Granulicatella sp. Strain S8, Isolated from a Marine Fish, Seriola quinqueradiata.</title>
        <authorList>
            <person name="Lee M."/>
            <person name="Farooq A."/>
            <person name="Jeong J.B."/>
            <person name="Jung M.Y."/>
        </authorList>
    </citation>
    <scope>NUCLEOTIDE SEQUENCE</scope>
    <source>
        <strain evidence="6">S8</strain>
    </source>
</reference>
<dbReference type="InterPro" id="IPR038765">
    <property type="entry name" value="Papain-like_cys_pep_sf"/>
</dbReference>
<dbReference type="SUPFAM" id="SSF54001">
    <property type="entry name" value="Cysteine proteinases"/>
    <property type="match status" value="1"/>
</dbReference>
<dbReference type="PANTHER" id="PTHR47053:SF3">
    <property type="entry name" value="GAMMA-D-GLUTAMYL-L-LYSINE DIPEPTIDYL-PEPTIDASE"/>
    <property type="match status" value="1"/>
</dbReference>
<sequence>MIKVVQSTTSFLFTNPDEHPIKSALYEQDYQKKYYKLSHQQVMELYDDLLVDSEALFGERVEVLEEKGIYSKVALCNQGQPNSSYASLGYIGWMFTRDLAEDHEEKPSDQYLVITDKSAYGEIYSMGSSAFESQGLVDIQLSIGVVLAIVGQDEKNYMVASPLGSLTISKRFTRVLNGNLHYEDRRHIVDLAKTFLDLPYVWAGISTVGFDCSGFMLTLYRTFNIWLNRDAQFQALQGTVVSIEDAQEGDLLFFAYLEGDEKGFIHHVGMYLGDYHMIHSQTPGSKVQIDDIRGTKYERELITIRSFLPNASDVKGSK</sequence>
<dbReference type="PANTHER" id="PTHR47053">
    <property type="entry name" value="MUREIN DD-ENDOPEPTIDASE MEPH-RELATED"/>
    <property type="match status" value="1"/>
</dbReference>
<proteinExistence type="inferred from homology"/>
<evidence type="ECO:0000259" key="5">
    <source>
        <dbReference type="PROSITE" id="PS51935"/>
    </source>
</evidence>
<evidence type="ECO:0000256" key="1">
    <source>
        <dbReference type="ARBA" id="ARBA00007074"/>
    </source>
</evidence>
<gene>
    <name evidence="6" type="ORF">NPA36_04240</name>
</gene>
<dbReference type="EMBL" id="JANHNZ010000003">
    <property type="protein sequence ID" value="MCQ9209754.1"/>
    <property type="molecule type" value="Genomic_DNA"/>
</dbReference>
<protein>
    <submittedName>
        <fullName evidence="6">C40 family peptidase</fullName>
    </submittedName>
</protein>
<reference evidence="6" key="2">
    <citation type="journal article" date="2023" name="Curr. Microbiol.">
        <title>Granulicatella seriolae sp. nov., a Novel Facultative Anaerobe Isolated from Yellowtail Marine Fish.</title>
        <authorList>
            <person name="Lee M."/>
            <person name="Choi Y.J."/>
            <person name="Farooq A."/>
            <person name="Jeong J.B."/>
            <person name="Jung M.Y."/>
        </authorList>
    </citation>
    <scope>NUCLEOTIDE SEQUENCE</scope>
    <source>
        <strain evidence="6">S8</strain>
    </source>
</reference>
<dbReference type="Proteomes" id="UP001059480">
    <property type="component" value="Unassembled WGS sequence"/>
</dbReference>
<keyword evidence="4" id="KW-0788">Thiol protease</keyword>
<organism evidence="6 7">
    <name type="scientific">Granulicatella seriolae</name>
    <dbReference type="NCBI Taxonomy" id="2967226"/>
    <lineage>
        <taxon>Bacteria</taxon>
        <taxon>Bacillati</taxon>
        <taxon>Bacillota</taxon>
        <taxon>Bacilli</taxon>
        <taxon>Lactobacillales</taxon>
        <taxon>Carnobacteriaceae</taxon>
        <taxon>Granulicatella</taxon>
    </lineage>
</organism>
<accession>A0ABT1WMK5</accession>
<evidence type="ECO:0000313" key="6">
    <source>
        <dbReference type="EMBL" id="MCQ9209754.1"/>
    </source>
</evidence>
<dbReference type="InterPro" id="IPR000064">
    <property type="entry name" value="NLP_P60_dom"/>
</dbReference>
<evidence type="ECO:0000256" key="4">
    <source>
        <dbReference type="ARBA" id="ARBA00022807"/>
    </source>
</evidence>
<dbReference type="InterPro" id="IPR051202">
    <property type="entry name" value="Peptidase_C40"/>
</dbReference>
<keyword evidence="3" id="KW-0378">Hydrolase</keyword>
<evidence type="ECO:0000256" key="2">
    <source>
        <dbReference type="ARBA" id="ARBA00022670"/>
    </source>
</evidence>
<keyword evidence="2" id="KW-0645">Protease</keyword>
<dbReference type="Gene3D" id="3.90.1720.10">
    <property type="entry name" value="endopeptidase domain like (from Nostoc punctiforme)"/>
    <property type="match status" value="1"/>
</dbReference>
<keyword evidence="7" id="KW-1185">Reference proteome</keyword>
<dbReference type="RefSeq" id="WP_256944864.1">
    <property type="nucleotide sequence ID" value="NZ_JANHNZ010000003.1"/>
</dbReference>
<comment type="caution">
    <text evidence="6">The sequence shown here is derived from an EMBL/GenBank/DDBJ whole genome shotgun (WGS) entry which is preliminary data.</text>
</comment>